<proteinExistence type="predicted"/>
<keyword evidence="1" id="KW-0433">Leucine-rich repeat</keyword>
<dbReference type="RefSeq" id="WP_157365661.1">
    <property type="nucleotide sequence ID" value="NZ_CAPH01000007.1"/>
</dbReference>
<evidence type="ECO:0000313" key="4">
    <source>
        <dbReference type="EMBL" id="UWN57253.1"/>
    </source>
</evidence>
<sequence>MNKILTALTLMLAAGLAGCSKDDGANVPITGISITETKTVQIGQTVQLTVTVMPENATEKPDFAWSSSDSGVATVDDSGNVTAHSTGDAIITVRLRSNEAVQATCTVTGSEETAEYDPDEVVEFEDSKFQALTLYYDKNNDGKLQAWEAALVTELELSGQSIKSLQGIEYFTELESLNCTSNLLTSLDVTNNRKLRALWCKSNQIVSLDVTPLRDLQILNCESNRLTSLDVSQNTELVHLLCGMNNGAMTDDDGITKIDVSNNPKLETLSVYYLNISELDVTNNPSLKKLDFGMCCHTRWGDLTPIEHIDLSRNPELEELNCASSNYPGFGLDELDVSNNPKLKRLTTYGNPKLGSLDLSRNPELKTLNCCHNSLSALDVTKCPKIDTLYCAYNEIGTLDLTQSAELVWINCQNNRIDKLDVSNTKIGYLMASDNRIASVNMGDKTFDTPSPSGSGYEDAGLPYLYINLNNNQLTDIDLSKQKYLYWLEISGNRLTSLDLTGCSKVGGVLCGDNSLTSLVLDGCTRLWELRFANNGLSGELDLSPFSLTRIASEGNRLETIYVPQDFDPDATYFMGGVGTLPCYTKDAETDWVKK</sequence>
<dbReference type="InterPro" id="IPR003343">
    <property type="entry name" value="Big_2"/>
</dbReference>
<dbReference type="PROSITE" id="PS51257">
    <property type="entry name" value="PROKAR_LIPOPROTEIN"/>
    <property type="match status" value="1"/>
</dbReference>
<evidence type="ECO:0000256" key="2">
    <source>
        <dbReference type="ARBA" id="ARBA00022737"/>
    </source>
</evidence>
<dbReference type="Gene3D" id="3.80.10.10">
    <property type="entry name" value="Ribonuclease Inhibitor"/>
    <property type="match status" value="3"/>
</dbReference>
<feature type="domain" description="BIG2" evidence="3">
    <location>
        <begin position="28"/>
        <end position="104"/>
    </location>
</feature>
<organism evidence="4 5">
    <name type="scientific">Alistipes ihumii AP11</name>
    <dbReference type="NCBI Taxonomy" id="1211813"/>
    <lineage>
        <taxon>Bacteria</taxon>
        <taxon>Pseudomonadati</taxon>
        <taxon>Bacteroidota</taxon>
        <taxon>Bacteroidia</taxon>
        <taxon>Bacteroidales</taxon>
        <taxon>Rikenellaceae</taxon>
        <taxon>Alistipes</taxon>
    </lineage>
</organism>
<dbReference type="InterPro" id="IPR052574">
    <property type="entry name" value="CDIRP"/>
</dbReference>
<keyword evidence="5" id="KW-1185">Reference proteome</keyword>
<dbReference type="PANTHER" id="PTHR47566:SF1">
    <property type="entry name" value="PROTEIN NUD1"/>
    <property type="match status" value="1"/>
</dbReference>
<dbReference type="GeneID" id="82890129"/>
<reference evidence="4" key="1">
    <citation type="journal article" date="2022" name="Cell">
        <title>Design, construction, and in vivo augmentation of a complex gut microbiome.</title>
        <authorList>
            <person name="Cheng A.G."/>
            <person name="Ho P.Y."/>
            <person name="Aranda-Diaz A."/>
            <person name="Jain S."/>
            <person name="Yu F.B."/>
            <person name="Meng X."/>
            <person name="Wang M."/>
            <person name="Iakiviak M."/>
            <person name="Nagashima K."/>
            <person name="Zhao A."/>
            <person name="Murugkar P."/>
            <person name="Patil A."/>
            <person name="Atabakhsh K."/>
            <person name="Weakley A."/>
            <person name="Yan J."/>
            <person name="Brumbaugh A.R."/>
            <person name="Higginbottom S."/>
            <person name="Dimas A."/>
            <person name="Shiver A.L."/>
            <person name="Deutschbauer A."/>
            <person name="Neff N."/>
            <person name="Sonnenburg J.L."/>
            <person name="Huang K.C."/>
            <person name="Fischbach M.A."/>
        </authorList>
    </citation>
    <scope>NUCLEOTIDE SEQUENCE</scope>
    <source>
        <strain evidence="4">AP11</strain>
    </source>
</reference>
<dbReference type="SMART" id="SM00635">
    <property type="entry name" value="BID_2"/>
    <property type="match status" value="1"/>
</dbReference>
<evidence type="ECO:0000313" key="5">
    <source>
        <dbReference type="Proteomes" id="UP001059295"/>
    </source>
</evidence>
<evidence type="ECO:0000256" key="1">
    <source>
        <dbReference type="ARBA" id="ARBA00022614"/>
    </source>
</evidence>
<gene>
    <name evidence="4" type="ORF">NQ491_00305</name>
</gene>
<protein>
    <submittedName>
        <fullName evidence="4">Ig-like domain-containing protein</fullName>
    </submittedName>
</protein>
<dbReference type="InterPro" id="IPR008964">
    <property type="entry name" value="Invasin/intimin_cell_adhesion"/>
</dbReference>
<dbReference type="Pfam" id="PF02368">
    <property type="entry name" value="Big_2"/>
    <property type="match status" value="1"/>
</dbReference>
<evidence type="ECO:0000259" key="3">
    <source>
        <dbReference type="SMART" id="SM00635"/>
    </source>
</evidence>
<accession>A0ABY5UZ81</accession>
<dbReference type="SUPFAM" id="SSF49373">
    <property type="entry name" value="Invasin/intimin cell-adhesion fragments"/>
    <property type="match status" value="1"/>
</dbReference>
<dbReference type="Proteomes" id="UP001059295">
    <property type="component" value="Chromosome"/>
</dbReference>
<dbReference type="PANTHER" id="PTHR47566">
    <property type="match status" value="1"/>
</dbReference>
<name>A0ABY5UZ81_9BACT</name>
<dbReference type="EMBL" id="CP102294">
    <property type="protein sequence ID" value="UWN57253.1"/>
    <property type="molecule type" value="Genomic_DNA"/>
</dbReference>
<dbReference type="Gene3D" id="2.60.40.1080">
    <property type="match status" value="1"/>
</dbReference>
<dbReference type="SUPFAM" id="SSF52058">
    <property type="entry name" value="L domain-like"/>
    <property type="match status" value="2"/>
</dbReference>
<keyword evidence="2" id="KW-0677">Repeat</keyword>
<dbReference type="InterPro" id="IPR032675">
    <property type="entry name" value="LRR_dom_sf"/>
</dbReference>